<comment type="function">
    <text evidence="3">Required for mitochondrial cytochrome c oxidase (COX) assembly and respiration.</text>
</comment>
<keyword evidence="6" id="KW-1185">Reference proteome</keyword>
<name>A0AA43QSX4_9LECA</name>
<evidence type="ECO:0000313" key="5">
    <source>
        <dbReference type="EMBL" id="MDI1490253.1"/>
    </source>
</evidence>
<dbReference type="InterPro" id="IPR013892">
    <property type="entry name" value="Cyt_c_biogenesis_Cmc1-like"/>
</dbReference>
<dbReference type="GO" id="GO:0005743">
    <property type="term" value="C:mitochondrial inner membrane"/>
    <property type="evidence" value="ECO:0007669"/>
    <property type="project" value="UniProtKB-SubCell"/>
</dbReference>
<evidence type="ECO:0000256" key="2">
    <source>
        <dbReference type="ARBA" id="ARBA00023157"/>
    </source>
</evidence>
<dbReference type="PANTHER" id="PTHR22977:SF5">
    <property type="entry name" value="COX ASSEMBLY MITOCHONDRIAL PROTEIN HOMOLOG"/>
    <property type="match status" value="1"/>
</dbReference>
<reference evidence="5" key="1">
    <citation type="journal article" date="2023" name="Genome Biol. Evol.">
        <title>First Whole Genome Sequence and Flow Cytometry Genome Size Data for the Lichen-Forming Fungus Ramalina farinacea (Ascomycota).</title>
        <authorList>
            <person name="Llewellyn T."/>
            <person name="Mian S."/>
            <person name="Hill R."/>
            <person name="Leitch I.J."/>
            <person name="Gaya E."/>
        </authorList>
    </citation>
    <scope>NUCLEOTIDE SEQUENCE</scope>
    <source>
        <strain evidence="5">LIQ254RAFAR</strain>
    </source>
</reference>
<protein>
    <recommendedName>
        <fullName evidence="3">COX assembly mitochondrial protein</fullName>
    </recommendedName>
</protein>
<dbReference type="AlphaFoldDB" id="A0AA43QSX4"/>
<gene>
    <name evidence="5" type="ORF">OHK93_001453</name>
</gene>
<feature type="region of interest" description="Disordered" evidence="4">
    <location>
        <begin position="1"/>
        <end position="20"/>
    </location>
</feature>
<comment type="subcellular location">
    <subcellularLocation>
        <location evidence="3">Mitochondrion inner membrane</location>
    </subcellularLocation>
</comment>
<evidence type="ECO:0000256" key="4">
    <source>
        <dbReference type="SAM" id="MobiDB-lite"/>
    </source>
</evidence>
<keyword evidence="3" id="KW-0143">Chaperone</keyword>
<keyword evidence="3" id="KW-0496">Mitochondrion</keyword>
<accession>A0AA43QSX4</accession>
<evidence type="ECO:0000256" key="1">
    <source>
        <dbReference type="ARBA" id="ARBA00007347"/>
    </source>
</evidence>
<keyword evidence="3" id="KW-0999">Mitochondrion inner membrane</keyword>
<keyword evidence="2" id="KW-1015">Disulfide bond</keyword>
<evidence type="ECO:0000313" key="6">
    <source>
        <dbReference type="Proteomes" id="UP001161017"/>
    </source>
</evidence>
<evidence type="ECO:0000256" key="3">
    <source>
        <dbReference type="RuleBase" id="RU364104"/>
    </source>
</evidence>
<dbReference type="EMBL" id="JAPUFD010000011">
    <property type="protein sequence ID" value="MDI1490253.1"/>
    <property type="molecule type" value="Genomic_DNA"/>
</dbReference>
<comment type="similarity">
    <text evidence="1 3">Belongs to the CMC family.</text>
</comment>
<comment type="caution">
    <text evidence="5">The sequence shown here is derived from an EMBL/GenBank/DDBJ whole genome shotgun (WGS) entry which is preliminary data.</text>
</comment>
<proteinExistence type="inferred from homology"/>
<dbReference type="Proteomes" id="UP001161017">
    <property type="component" value="Unassembled WGS sequence"/>
</dbReference>
<keyword evidence="3" id="KW-0472">Membrane</keyword>
<sequence>MALPEPPKSRSAPLPSRNPIPLSAAQEAQVKELYYKRVRGHCADQIRDFAACASGRTFSATWKCRQERLSMNGCMMAHAGQQEEDLAREEYFATADQRKAEREEKERKKAEQEKFFREWWDLDEKEKAQRKSRPS</sequence>
<dbReference type="Pfam" id="PF08583">
    <property type="entry name" value="Cmc1"/>
    <property type="match status" value="1"/>
</dbReference>
<organism evidence="5 6">
    <name type="scientific">Ramalina farinacea</name>
    <dbReference type="NCBI Taxonomy" id="258253"/>
    <lineage>
        <taxon>Eukaryota</taxon>
        <taxon>Fungi</taxon>
        <taxon>Dikarya</taxon>
        <taxon>Ascomycota</taxon>
        <taxon>Pezizomycotina</taxon>
        <taxon>Lecanoromycetes</taxon>
        <taxon>OSLEUM clade</taxon>
        <taxon>Lecanoromycetidae</taxon>
        <taxon>Lecanorales</taxon>
        <taxon>Lecanorineae</taxon>
        <taxon>Ramalinaceae</taxon>
        <taxon>Ramalina</taxon>
    </lineage>
</organism>
<dbReference type="PANTHER" id="PTHR22977">
    <property type="entry name" value="COX ASSEMBLY MITOCHONDRIAL PROTEIN"/>
    <property type="match status" value="1"/>
</dbReference>